<keyword evidence="1" id="KW-1133">Transmembrane helix</keyword>
<gene>
    <name evidence="2" type="ORF">ED28_14070</name>
</gene>
<dbReference type="AlphaFoldDB" id="A0A443IAR1"/>
<feature type="transmembrane region" description="Helical" evidence="1">
    <location>
        <begin position="6"/>
        <end position="23"/>
    </location>
</feature>
<comment type="caution">
    <text evidence="2">The sequence shown here is derived from an EMBL/GenBank/DDBJ whole genome shotgun (WGS) entry which is preliminary data.</text>
</comment>
<accession>A0A443IAR1</accession>
<keyword evidence="3" id="KW-1185">Reference proteome</keyword>
<evidence type="ECO:0000256" key="1">
    <source>
        <dbReference type="SAM" id="Phobius"/>
    </source>
</evidence>
<sequence length="269" mass="30213">MNHVLVLSLSAVLLALFLIVVLWTKRGKVKRAVALLLLVISVMSAVAVYFQVIEPAQRRDARLRNAQQQLATTPVYRVIKQQQPALYKQLSEALNQAILQGMPATKAINQLRPMLSTLLNQHIGRASDETITRYMRLSVSQMQYLRTKDPQLCFKFLFPQVSGGVSIGDILPEKLIQDDLLRTEELLTSSMGANKTIDMPAARKSLQGIVGTLYGRWGNDLQQLNMPPNVRTDRPKICDMTIDLYRAVLELPTEQSANVLRMMLSADAR</sequence>
<keyword evidence="1" id="KW-0472">Membrane</keyword>
<feature type="transmembrane region" description="Helical" evidence="1">
    <location>
        <begin position="32"/>
        <end position="52"/>
    </location>
</feature>
<keyword evidence="1" id="KW-0812">Transmembrane</keyword>
<proteinExistence type="predicted"/>
<dbReference type="Proteomes" id="UP000288794">
    <property type="component" value="Unassembled WGS sequence"/>
</dbReference>
<name>A0A443IAR1_9GAMM</name>
<organism evidence="2 3">
    <name type="scientific">[Pantoea] beijingensis</name>
    <dbReference type="NCBI Taxonomy" id="1324864"/>
    <lineage>
        <taxon>Bacteria</taxon>
        <taxon>Pseudomonadati</taxon>
        <taxon>Pseudomonadota</taxon>
        <taxon>Gammaproteobacteria</taxon>
        <taxon>Enterobacterales</taxon>
        <taxon>Erwiniaceae</taxon>
        <taxon>Erwinia</taxon>
    </lineage>
</organism>
<evidence type="ECO:0000313" key="3">
    <source>
        <dbReference type="Proteomes" id="UP000288794"/>
    </source>
</evidence>
<evidence type="ECO:0008006" key="4">
    <source>
        <dbReference type="Google" id="ProtNLM"/>
    </source>
</evidence>
<protein>
    <recommendedName>
        <fullName evidence="4">Topoisomerase II</fullName>
    </recommendedName>
</protein>
<dbReference type="EMBL" id="JMEE01000038">
    <property type="protein sequence ID" value="RWR01258.1"/>
    <property type="molecule type" value="Genomic_DNA"/>
</dbReference>
<reference evidence="2 3" key="1">
    <citation type="submission" date="2014-04" db="EMBL/GenBank/DDBJ databases">
        <title>Draft genome sequence of Pantoea beijingensis strain LMG 27579, an emerging pathogen to Pleurotus eryngii with potential industrial application.</title>
        <authorList>
            <person name="Xu F."/>
            <person name="Liu Y."/>
            <person name="Wang S."/>
            <person name="Yin Y."/>
            <person name="Ma Y."/>
            <person name="Zhao S."/>
            <person name="Rong C."/>
        </authorList>
    </citation>
    <scope>NUCLEOTIDE SEQUENCE [LARGE SCALE GENOMIC DNA]</scope>
    <source>
        <strain evidence="2 3">LMG 27579</strain>
    </source>
</reference>
<dbReference type="RefSeq" id="WP_128178689.1">
    <property type="nucleotide sequence ID" value="NZ_CP071409.1"/>
</dbReference>
<evidence type="ECO:0000313" key="2">
    <source>
        <dbReference type="EMBL" id="RWR01258.1"/>
    </source>
</evidence>